<evidence type="ECO:0000313" key="7">
    <source>
        <dbReference type="EMBL" id="AET32655.1"/>
    </source>
</evidence>
<dbReference type="Pfam" id="PF02653">
    <property type="entry name" value="BPD_transp_2"/>
    <property type="match status" value="1"/>
</dbReference>
<dbReference type="GO" id="GO:0022857">
    <property type="term" value="F:transmembrane transporter activity"/>
    <property type="evidence" value="ECO:0007669"/>
    <property type="project" value="InterPro"/>
</dbReference>
<dbReference type="PANTHER" id="PTHR43370">
    <property type="entry name" value="SUGAR ABC TRANSPORTER INTEGRAL MEMBRANE PROTEIN-RELATED"/>
    <property type="match status" value="1"/>
</dbReference>
<evidence type="ECO:0000313" key="8">
    <source>
        <dbReference type="Proteomes" id="UP000005867"/>
    </source>
</evidence>
<keyword evidence="8" id="KW-1185">Reference proteome</keyword>
<accession>G7VCW6</accession>
<evidence type="ECO:0000256" key="3">
    <source>
        <dbReference type="ARBA" id="ARBA00022692"/>
    </source>
</evidence>
<dbReference type="PANTHER" id="PTHR43370:SF1">
    <property type="entry name" value="GUANOSINE ABC TRANSPORTER PERMEASE PROTEIN NUPQ"/>
    <property type="match status" value="1"/>
</dbReference>
<dbReference type="InterPro" id="IPR001851">
    <property type="entry name" value="ABC_transp_permease"/>
</dbReference>
<organism evidence="7 8">
    <name type="scientific">Pyrobaculum ferrireducens</name>
    <dbReference type="NCBI Taxonomy" id="1104324"/>
    <lineage>
        <taxon>Archaea</taxon>
        <taxon>Thermoproteota</taxon>
        <taxon>Thermoprotei</taxon>
        <taxon>Thermoproteales</taxon>
        <taxon>Thermoproteaceae</taxon>
        <taxon>Pyrobaculum</taxon>
    </lineage>
</organism>
<feature type="transmembrane region" description="Helical" evidence="6">
    <location>
        <begin position="172"/>
        <end position="190"/>
    </location>
</feature>
<dbReference type="AlphaFoldDB" id="G7VCW6"/>
<dbReference type="GO" id="GO:0005886">
    <property type="term" value="C:plasma membrane"/>
    <property type="evidence" value="ECO:0007669"/>
    <property type="project" value="UniProtKB-SubCell"/>
</dbReference>
<evidence type="ECO:0000256" key="4">
    <source>
        <dbReference type="ARBA" id="ARBA00022989"/>
    </source>
</evidence>
<feature type="transmembrane region" description="Helical" evidence="6">
    <location>
        <begin position="118"/>
        <end position="135"/>
    </location>
</feature>
<dbReference type="KEGG" id="pyr:P186_1225"/>
<keyword evidence="5 6" id="KW-0472">Membrane</keyword>
<feature type="transmembrane region" description="Helical" evidence="6">
    <location>
        <begin position="210"/>
        <end position="231"/>
    </location>
</feature>
<feature type="transmembrane region" description="Helical" evidence="6">
    <location>
        <begin position="79"/>
        <end position="98"/>
    </location>
</feature>
<dbReference type="GeneID" id="11595479"/>
<feature type="transmembrane region" description="Helical" evidence="6">
    <location>
        <begin position="42"/>
        <end position="67"/>
    </location>
</feature>
<keyword evidence="7" id="KW-0762">Sugar transport</keyword>
<name>G7VCW6_9CREN</name>
<dbReference type="eggNOG" id="arCOG00262">
    <property type="taxonomic scope" value="Archaea"/>
</dbReference>
<evidence type="ECO:0000256" key="6">
    <source>
        <dbReference type="SAM" id="Phobius"/>
    </source>
</evidence>
<sequence length="286" mass="30131">MAVDIGVVQEALKGAAPILLATLGAVIGQRAGVLNLGLEGVVYLSAAVATAAGPPWGCLLAVAVGTLYNLLYYLLVNDLALNQILMGFAFTMMAYGVGSQIARPAVGKPIEKPLVQGVEIYLAAVLVAAALHLLLRTRLGVAIKASGDDPASLDLMGVDVYRIRKIAGALEGALASSAGAYLVLIYYGSWSDQLVMGWGTLAVVTAMISLWNPLLAAGASIIPSLFISLAYTLQRLTEASPHLLNTVPYLASIAVLVLAQLAVRKTRLRALAPRWLARPYIREERT</sequence>
<dbReference type="STRING" id="1104324.P186_1225"/>
<dbReference type="OrthoDB" id="372203at2157"/>
<keyword evidence="4 6" id="KW-1133">Transmembrane helix</keyword>
<evidence type="ECO:0000256" key="5">
    <source>
        <dbReference type="ARBA" id="ARBA00023136"/>
    </source>
</evidence>
<feature type="transmembrane region" description="Helical" evidence="6">
    <location>
        <begin position="243"/>
        <end position="263"/>
    </location>
</feature>
<dbReference type="HOGENOM" id="CLU_040769_1_1_2"/>
<comment type="subcellular location">
    <subcellularLocation>
        <location evidence="1">Cell membrane</location>
        <topology evidence="1">Multi-pass membrane protein</topology>
    </subcellularLocation>
</comment>
<keyword evidence="3 6" id="KW-0812">Transmembrane</keyword>
<keyword evidence="7" id="KW-0813">Transport</keyword>
<evidence type="ECO:0000256" key="1">
    <source>
        <dbReference type="ARBA" id="ARBA00004651"/>
    </source>
</evidence>
<protein>
    <submittedName>
        <fullName evidence="7">Sugar transport permease protein</fullName>
    </submittedName>
</protein>
<dbReference type="EMBL" id="CP003098">
    <property type="protein sequence ID" value="AET32655.1"/>
    <property type="molecule type" value="Genomic_DNA"/>
</dbReference>
<evidence type="ECO:0000256" key="2">
    <source>
        <dbReference type="ARBA" id="ARBA00022475"/>
    </source>
</evidence>
<dbReference type="RefSeq" id="WP_014288483.1">
    <property type="nucleotide sequence ID" value="NC_016645.1"/>
</dbReference>
<gene>
    <name evidence="7" type="ORF">P186_1225</name>
</gene>
<proteinExistence type="predicted"/>
<dbReference type="BioCyc" id="PSP1104324:GJSN-1196-MONOMER"/>
<reference evidence="7 8" key="1">
    <citation type="journal article" date="2012" name="J. Bacteriol.">
        <title>Complete genome sequence of strain 1860, a crenarchaeon of the genus pyrobaculum able to grow with various electron acceptors.</title>
        <authorList>
            <person name="Mardanov A.V."/>
            <person name="Gumerov V.M."/>
            <person name="Slobodkina G.B."/>
            <person name="Beletsky A.V."/>
            <person name="Bonch-Osmolovskaya E.A."/>
            <person name="Ravin N.V."/>
            <person name="Skryabin K.G."/>
        </authorList>
    </citation>
    <scope>NUCLEOTIDE SEQUENCE [LARGE SCALE GENOMIC DNA]</scope>
    <source>
        <strain evidence="7 8">1860</strain>
    </source>
</reference>
<keyword evidence="2" id="KW-1003">Cell membrane</keyword>
<dbReference type="Proteomes" id="UP000005867">
    <property type="component" value="Chromosome"/>
</dbReference>
<dbReference type="CDD" id="cd06580">
    <property type="entry name" value="TM_PBP1_transp_TpRbsC_like"/>
    <property type="match status" value="1"/>
</dbReference>